<feature type="compositionally biased region" description="Low complexity" evidence="1">
    <location>
        <begin position="25"/>
        <end position="39"/>
    </location>
</feature>
<evidence type="ECO:0000313" key="2">
    <source>
        <dbReference type="EMBL" id="ELK27127.1"/>
    </source>
</evidence>
<protein>
    <submittedName>
        <fullName evidence="2">Uncharacterized protein</fullName>
    </submittedName>
</protein>
<feature type="compositionally biased region" description="Pro residues" evidence="1">
    <location>
        <begin position="118"/>
        <end position="130"/>
    </location>
</feature>
<reference evidence="3" key="1">
    <citation type="journal article" date="2013" name="Science">
        <title>Comparative analysis of bat genomes provides insight into the evolution of flight and immunity.</title>
        <authorList>
            <person name="Zhang G."/>
            <person name="Cowled C."/>
            <person name="Shi Z."/>
            <person name="Huang Z."/>
            <person name="Bishop-Lilly K.A."/>
            <person name="Fang X."/>
            <person name="Wynne J.W."/>
            <person name="Xiong Z."/>
            <person name="Baker M.L."/>
            <person name="Zhao W."/>
            <person name="Tachedjian M."/>
            <person name="Zhu Y."/>
            <person name="Zhou P."/>
            <person name="Jiang X."/>
            <person name="Ng J."/>
            <person name="Yang L."/>
            <person name="Wu L."/>
            <person name="Xiao J."/>
            <person name="Feng Y."/>
            <person name="Chen Y."/>
            <person name="Sun X."/>
            <person name="Zhang Y."/>
            <person name="Marsh G.A."/>
            <person name="Crameri G."/>
            <person name="Broder C.C."/>
            <person name="Frey K.G."/>
            <person name="Wang L.F."/>
            <person name="Wang J."/>
        </authorList>
    </citation>
    <scope>NUCLEOTIDE SEQUENCE [LARGE SCALE GENOMIC DNA]</scope>
</reference>
<organism evidence="2 3">
    <name type="scientific">Myotis davidii</name>
    <name type="common">David's myotis</name>
    <dbReference type="NCBI Taxonomy" id="225400"/>
    <lineage>
        <taxon>Eukaryota</taxon>
        <taxon>Metazoa</taxon>
        <taxon>Chordata</taxon>
        <taxon>Craniata</taxon>
        <taxon>Vertebrata</taxon>
        <taxon>Euteleostomi</taxon>
        <taxon>Mammalia</taxon>
        <taxon>Eutheria</taxon>
        <taxon>Laurasiatheria</taxon>
        <taxon>Chiroptera</taxon>
        <taxon>Yangochiroptera</taxon>
        <taxon>Vespertilionidae</taxon>
        <taxon>Myotis</taxon>
    </lineage>
</organism>
<sequence length="130" mass="13750">MQPLRAEDSMERKARVGDLRLVLARGSRSGASRTSPGSSRLRREGRVVLEQGRSEGGIWGRQPRHTVRLALRPGAHKGLIESPRPPAEAEVAVAPGARHLMTVLAGPDVPQTSAAAAPGPPGQPAPQRPL</sequence>
<feature type="region of interest" description="Disordered" evidence="1">
    <location>
        <begin position="107"/>
        <end position="130"/>
    </location>
</feature>
<proteinExistence type="predicted"/>
<dbReference type="AlphaFoldDB" id="L5LM64"/>
<evidence type="ECO:0000256" key="1">
    <source>
        <dbReference type="SAM" id="MobiDB-lite"/>
    </source>
</evidence>
<keyword evidence="3" id="KW-1185">Reference proteome</keyword>
<dbReference type="EMBL" id="KB110504">
    <property type="protein sequence ID" value="ELK27127.1"/>
    <property type="molecule type" value="Genomic_DNA"/>
</dbReference>
<name>L5LM64_MYODS</name>
<accession>L5LM64</accession>
<gene>
    <name evidence="2" type="ORF">MDA_GLEAN10014014</name>
</gene>
<feature type="region of interest" description="Disordered" evidence="1">
    <location>
        <begin position="24"/>
        <end position="44"/>
    </location>
</feature>
<dbReference type="Proteomes" id="UP000010556">
    <property type="component" value="Unassembled WGS sequence"/>
</dbReference>
<evidence type="ECO:0000313" key="3">
    <source>
        <dbReference type="Proteomes" id="UP000010556"/>
    </source>
</evidence>